<dbReference type="RefSeq" id="WP_056993268.1">
    <property type="nucleotide sequence ID" value="NZ_JQCE01000064.1"/>
</dbReference>
<dbReference type="PRINTS" id="PR00303">
    <property type="entry name" value="SECYTRNLCASE"/>
</dbReference>
<name>A0A0R2MRW4_9LACO</name>
<dbReference type="Pfam" id="PF00344">
    <property type="entry name" value="SecY"/>
    <property type="match status" value="1"/>
</dbReference>
<feature type="transmembrane region" description="Helical" evidence="2">
    <location>
        <begin position="100"/>
        <end position="120"/>
    </location>
</feature>
<evidence type="ECO:0000256" key="1">
    <source>
        <dbReference type="RuleBase" id="RU004349"/>
    </source>
</evidence>
<protein>
    <submittedName>
        <fullName evidence="3">Preprotein translocase subunit SecY</fullName>
    </submittedName>
</protein>
<feature type="transmembrane region" description="Helical" evidence="2">
    <location>
        <begin position="241"/>
        <end position="261"/>
    </location>
</feature>
<dbReference type="PATRIC" id="fig|1293598.4.peg.2368"/>
<proteinExistence type="inferred from homology"/>
<feature type="transmembrane region" description="Helical" evidence="2">
    <location>
        <begin position="132"/>
        <end position="153"/>
    </location>
</feature>
<dbReference type="PIRSF" id="PIRSF004557">
    <property type="entry name" value="SecY"/>
    <property type="match status" value="1"/>
</dbReference>
<keyword evidence="4" id="KW-1185">Reference proteome</keyword>
<reference evidence="3 4" key="1">
    <citation type="journal article" date="2015" name="Genome Announc.">
        <title>Expanding the biotechnology potential of lactobacilli through comparative genomics of 213 strains and associated genera.</title>
        <authorList>
            <person name="Sun Z."/>
            <person name="Harris H.M."/>
            <person name="McCann A."/>
            <person name="Guo C."/>
            <person name="Argimon S."/>
            <person name="Zhang W."/>
            <person name="Yang X."/>
            <person name="Jeffery I.B."/>
            <person name="Cooney J.C."/>
            <person name="Kagawa T.F."/>
            <person name="Liu W."/>
            <person name="Song Y."/>
            <person name="Salvetti E."/>
            <person name="Wrobel A."/>
            <person name="Rasinkangas P."/>
            <person name="Parkhill J."/>
            <person name="Rea M.C."/>
            <person name="O'Sullivan O."/>
            <person name="Ritari J."/>
            <person name="Douillard F.P."/>
            <person name="Paul Ross R."/>
            <person name="Yang R."/>
            <person name="Briner A.E."/>
            <person name="Felis G.E."/>
            <person name="de Vos W.M."/>
            <person name="Barrangou R."/>
            <person name="Klaenhammer T.R."/>
            <person name="Caufield P.W."/>
            <person name="Cui Y."/>
            <person name="Zhang H."/>
            <person name="O'Toole P.W."/>
        </authorList>
    </citation>
    <scope>NUCLEOTIDE SEQUENCE [LARGE SCALE GENOMIC DNA]</scope>
    <source>
        <strain evidence="3 4">DSM 24301</strain>
    </source>
</reference>
<organism evidence="3 4">
    <name type="scientific">Lacticaseibacillus saniviri JCM 17471 = DSM 24301</name>
    <dbReference type="NCBI Taxonomy" id="1293598"/>
    <lineage>
        <taxon>Bacteria</taxon>
        <taxon>Bacillati</taxon>
        <taxon>Bacillota</taxon>
        <taxon>Bacilli</taxon>
        <taxon>Lactobacillales</taxon>
        <taxon>Lactobacillaceae</taxon>
        <taxon>Lacticaseibacillus</taxon>
    </lineage>
</organism>
<keyword evidence="2" id="KW-1133">Transmembrane helix</keyword>
<evidence type="ECO:0000256" key="2">
    <source>
        <dbReference type="SAM" id="Phobius"/>
    </source>
</evidence>
<gene>
    <name evidence="3" type="ORF">IV56_GL002267</name>
</gene>
<dbReference type="AlphaFoldDB" id="A0A0R2MRW4"/>
<feature type="transmembrane region" description="Helical" evidence="2">
    <location>
        <begin position="160"/>
        <end position="179"/>
    </location>
</feature>
<accession>A0A0R2MRW4</accession>
<keyword evidence="2" id="KW-0472">Membrane</keyword>
<dbReference type="InterPro" id="IPR023201">
    <property type="entry name" value="SecY_dom_sf"/>
</dbReference>
<dbReference type="InterPro" id="IPR002208">
    <property type="entry name" value="SecY/SEC61-alpha"/>
</dbReference>
<comment type="caution">
    <text evidence="3">The sequence shown here is derived from an EMBL/GenBank/DDBJ whole genome shotgun (WGS) entry which is preliminary data.</text>
</comment>
<dbReference type="STRING" id="1293598.IV56_GL002267"/>
<feature type="transmembrane region" description="Helical" evidence="2">
    <location>
        <begin position="12"/>
        <end position="32"/>
    </location>
</feature>
<dbReference type="EMBL" id="JQCE01000064">
    <property type="protein sequence ID" value="KRO15500.1"/>
    <property type="molecule type" value="Genomic_DNA"/>
</dbReference>
<sequence length="410" mass="45494">MNKKHDLLSRFAWTCFLLLIVLVGQQILIPGIDPLTAGRSLDQVNFLQFISMTTGGQTAVPSLLTLGMRPYMTMMIIWQVITALDLDVVKQLSQRRVGIIQRFLTLFFSLIQGFEMIYFIRDAFDSNDPWQIGINLNVAIAWIVLVGGAMFMTWLGDLNAVHGIGGTIALIIPGIIASIPTGLSSGVGSAITTSYSLTTQHIIIAVLIGLLFIIVMYYLYQGELHLHVERPLTPSVYASSYFPMRFLTAGAMPFMFSSSLFSVPRLLVNQTVGPTDAFQRWVATWFSFQTWQGILMYGILIVLLGYAFGYLNVQPTNVAKEMKENGEYFLNVMPGDPTEMFLSGHFGRLSLLGNLILALIGVGPLIVGLYIPGAANFSVLFSSLFILITLTDTIIQQVRALRTKDRYSVF</sequence>
<dbReference type="Proteomes" id="UP000050969">
    <property type="component" value="Unassembled WGS sequence"/>
</dbReference>
<dbReference type="Gene3D" id="1.10.3370.10">
    <property type="entry name" value="SecY subunit domain"/>
    <property type="match status" value="1"/>
</dbReference>
<evidence type="ECO:0000313" key="4">
    <source>
        <dbReference type="Proteomes" id="UP000050969"/>
    </source>
</evidence>
<feature type="transmembrane region" description="Helical" evidence="2">
    <location>
        <begin position="294"/>
        <end position="313"/>
    </location>
</feature>
<feature type="transmembrane region" description="Helical" evidence="2">
    <location>
        <begin position="199"/>
        <end position="220"/>
    </location>
</feature>
<dbReference type="PANTHER" id="PTHR10906">
    <property type="entry name" value="SECY/SEC61-ALPHA FAMILY MEMBER"/>
    <property type="match status" value="1"/>
</dbReference>
<feature type="transmembrane region" description="Helical" evidence="2">
    <location>
        <begin position="377"/>
        <end position="395"/>
    </location>
</feature>
<comment type="similarity">
    <text evidence="1">Belongs to the SecY/SEC61-alpha family.</text>
</comment>
<dbReference type="SUPFAM" id="SSF103491">
    <property type="entry name" value="Preprotein translocase SecY subunit"/>
    <property type="match status" value="1"/>
</dbReference>
<feature type="transmembrane region" description="Helical" evidence="2">
    <location>
        <begin position="349"/>
        <end position="371"/>
    </location>
</feature>
<evidence type="ECO:0000313" key="3">
    <source>
        <dbReference type="EMBL" id="KRO15500.1"/>
    </source>
</evidence>
<keyword evidence="2" id="KW-0812">Transmembrane</keyword>
<dbReference type="GO" id="GO:0015031">
    <property type="term" value="P:protein transport"/>
    <property type="evidence" value="ECO:0007669"/>
    <property type="project" value="InterPro"/>
</dbReference>
<dbReference type="GO" id="GO:0016020">
    <property type="term" value="C:membrane"/>
    <property type="evidence" value="ECO:0007669"/>
    <property type="project" value="InterPro"/>
</dbReference>